<protein>
    <submittedName>
        <fullName evidence="2">Uncharacterized protein</fullName>
    </submittedName>
</protein>
<name>A0AAV3NWU8_LITER</name>
<dbReference type="AlphaFoldDB" id="A0AAV3NWU8"/>
<comment type="caution">
    <text evidence="2">The sequence shown here is derived from an EMBL/GenBank/DDBJ whole genome shotgun (WGS) entry which is preliminary data.</text>
</comment>
<accession>A0AAV3NWU8</accession>
<feature type="region of interest" description="Disordered" evidence="1">
    <location>
        <begin position="157"/>
        <end position="181"/>
    </location>
</feature>
<evidence type="ECO:0000256" key="1">
    <source>
        <dbReference type="SAM" id="MobiDB-lite"/>
    </source>
</evidence>
<feature type="compositionally biased region" description="Basic and acidic residues" evidence="1">
    <location>
        <begin position="159"/>
        <end position="168"/>
    </location>
</feature>
<evidence type="ECO:0000313" key="3">
    <source>
        <dbReference type="Proteomes" id="UP001454036"/>
    </source>
</evidence>
<proteinExistence type="predicted"/>
<reference evidence="2 3" key="1">
    <citation type="submission" date="2024-01" db="EMBL/GenBank/DDBJ databases">
        <title>The complete chloroplast genome sequence of Lithospermum erythrorhizon: insights into the phylogenetic relationship among Boraginaceae species and the maternal lineages of purple gromwells.</title>
        <authorList>
            <person name="Okada T."/>
            <person name="Watanabe K."/>
        </authorList>
    </citation>
    <scope>NUCLEOTIDE SEQUENCE [LARGE SCALE GENOMIC DNA]</scope>
</reference>
<dbReference type="EMBL" id="BAABME010000576">
    <property type="protein sequence ID" value="GAA0143905.1"/>
    <property type="molecule type" value="Genomic_DNA"/>
</dbReference>
<organism evidence="2 3">
    <name type="scientific">Lithospermum erythrorhizon</name>
    <name type="common">Purple gromwell</name>
    <name type="synonym">Lithospermum officinale var. erythrorhizon</name>
    <dbReference type="NCBI Taxonomy" id="34254"/>
    <lineage>
        <taxon>Eukaryota</taxon>
        <taxon>Viridiplantae</taxon>
        <taxon>Streptophyta</taxon>
        <taxon>Embryophyta</taxon>
        <taxon>Tracheophyta</taxon>
        <taxon>Spermatophyta</taxon>
        <taxon>Magnoliopsida</taxon>
        <taxon>eudicotyledons</taxon>
        <taxon>Gunneridae</taxon>
        <taxon>Pentapetalae</taxon>
        <taxon>asterids</taxon>
        <taxon>lamiids</taxon>
        <taxon>Boraginales</taxon>
        <taxon>Boraginaceae</taxon>
        <taxon>Boraginoideae</taxon>
        <taxon>Lithospermeae</taxon>
        <taxon>Lithospermum</taxon>
    </lineage>
</organism>
<dbReference type="Proteomes" id="UP001454036">
    <property type="component" value="Unassembled WGS sequence"/>
</dbReference>
<evidence type="ECO:0000313" key="2">
    <source>
        <dbReference type="EMBL" id="GAA0143905.1"/>
    </source>
</evidence>
<keyword evidence="3" id="KW-1185">Reference proteome</keyword>
<gene>
    <name evidence="2" type="ORF">LIER_04478</name>
</gene>
<sequence>MNCSLTEEEAKPVLLEEDDLMDGVVEYEASAFVKIYALKLGFVIRHISMWCMAFGSNLRLRSRGLNFGSLLMVGFTHEKPSLPWEEKKIYSSGMVVDEGKLTPEFPPVILPHGITGGFMETIKFFDFQSMAPTITQPEESSLQTILLDGRHLLKGNHSKGLEDTRDLDSTAEVAKQPSRTP</sequence>